<evidence type="ECO:0000313" key="4">
    <source>
        <dbReference type="Proteomes" id="UP000582090"/>
    </source>
</evidence>
<dbReference type="PRINTS" id="PR00040">
    <property type="entry name" value="HTHMERR"/>
</dbReference>
<feature type="domain" description="HTH merR-type" evidence="2">
    <location>
        <begin position="1"/>
        <end position="70"/>
    </location>
</feature>
<dbReference type="SUPFAM" id="SSF46955">
    <property type="entry name" value="Putative DNA-binding domain"/>
    <property type="match status" value="1"/>
</dbReference>
<keyword evidence="4" id="KW-1185">Reference proteome</keyword>
<comment type="caution">
    <text evidence="3">The sequence shown here is derived from an EMBL/GenBank/DDBJ whole genome shotgun (WGS) entry which is preliminary data.</text>
</comment>
<dbReference type="GO" id="GO:0003677">
    <property type="term" value="F:DNA binding"/>
    <property type="evidence" value="ECO:0007669"/>
    <property type="project" value="UniProtKB-KW"/>
</dbReference>
<evidence type="ECO:0000259" key="2">
    <source>
        <dbReference type="PROSITE" id="PS50937"/>
    </source>
</evidence>
<dbReference type="RefSeq" id="WP_183899003.1">
    <property type="nucleotide sequence ID" value="NZ_JACIDW010000002.1"/>
</dbReference>
<dbReference type="AlphaFoldDB" id="A0A7W6CQS4"/>
<protein>
    <submittedName>
        <fullName evidence="3">DNA-binding transcriptional MerR regulator</fullName>
    </submittedName>
</protein>
<proteinExistence type="predicted"/>
<dbReference type="Pfam" id="PF13411">
    <property type="entry name" value="MerR_1"/>
    <property type="match status" value="1"/>
</dbReference>
<dbReference type="PANTHER" id="PTHR30204">
    <property type="entry name" value="REDOX-CYCLING DRUG-SENSING TRANSCRIPTIONAL ACTIVATOR SOXR"/>
    <property type="match status" value="1"/>
</dbReference>
<dbReference type="EMBL" id="JACIDW010000002">
    <property type="protein sequence ID" value="MBB3963277.1"/>
    <property type="molecule type" value="Genomic_DNA"/>
</dbReference>
<name>A0A7W6CQS4_9HYPH</name>
<dbReference type="GO" id="GO:0003700">
    <property type="term" value="F:DNA-binding transcription factor activity"/>
    <property type="evidence" value="ECO:0007669"/>
    <property type="project" value="InterPro"/>
</dbReference>
<dbReference type="PROSITE" id="PS50937">
    <property type="entry name" value="HTH_MERR_2"/>
    <property type="match status" value="1"/>
</dbReference>
<dbReference type="InterPro" id="IPR009061">
    <property type="entry name" value="DNA-bd_dom_put_sf"/>
</dbReference>
<reference evidence="3 4" key="1">
    <citation type="submission" date="2020-08" db="EMBL/GenBank/DDBJ databases">
        <title>Genomic Encyclopedia of Type Strains, Phase IV (KMG-IV): sequencing the most valuable type-strain genomes for metagenomic binning, comparative biology and taxonomic classification.</title>
        <authorList>
            <person name="Goeker M."/>
        </authorList>
    </citation>
    <scope>NUCLEOTIDE SEQUENCE [LARGE SCALE GENOMIC DNA]</scope>
    <source>
        <strain evidence="3 4">DSM 26575</strain>
    </source>
</reference>
<accession>A0A7W6CQS4</accession>
<dbReference type="InterPro" id="IPR000551">
    <property type="entry name" value="MerR-type_HTH_dom"/>
</dbReference>
<evidence type="ECO:0000313" key="3">
    <source>
        <dbReference type="EMBL" id="MBB3963277.1"/>
    </source>
</evidence>
<evidence type="ECO:0000256" key="1">
    <source>
        <dbReference type="ARBA" id="ARBA00023125"/>
    </source>
</evidence>
<dbReference type="PANTHER" id="PTHR30204:SF92">
    <property type="entry name" value="HTH-TYPE TRANSCRIPTIONAL REGULATOR ZNTR"/>
    <property type="match status" value="1"/>
</dbReference>
<dbReference type="SMART" id="SM00422">
    <property type="entry name" value="HTH_MERR"/>
    <property type="match status" value="1"/>
</dbReference>
<dbReference type="Gene3D" id="1.10.1660.10">
    <property type="match status" value="1"/>
</dbReference>
<dbReference type="Proteomes" id="UP000582090">
    <property type="component" value="Unassembled WGS sequence"/>
</dbReference>
<gene>
    <name evidence="3" type="ORF">GGQ67_000902</name>
</gene>
<keyword evidence="1 3" id="KW-0238">DNA-binding</keyword>
<organism evidence="3 4">
    <name type="scientific">Rhizobium metallidurans</name>
    <dbReference type="NCBI Taxonomy" id="1265931"/>
    <lineage>
        <taxon>Bacteria</taxon>
        <taxon>Pseudomonadati</taxon>
        <taxon>Pseudomonadota</taxon>
        <taxon>Alphaproteobacteria</taxon>
        <taxon>Hyphomicrobiales</taxon>
        <taxon>Rhizobiaceae</taxon>
        <taxon>Rhizobium/Agrobacterium group</taxon>
        <taxon>Rhizobium</taxon>
    </lineage>
</organism>
<sequence length="140" mass="16265">MLTIGDLSRRTGVKIPTIRYYEQMGLLSHAERSEGNQRRYTKQERERLSFIRHARELGMTIEAIRDLIEMSQHPDMPCSEIDRIAASQLATVRHKIERLRKLEAELDRIATHRHEGSIRDCYVIQALANLNLPEEGVSEQ</sequence>
<dbReference type="PROSITE" id="PS00552">
    <property type="entry name" value="HTH_MERR_1"/>
    <property type="match status" value="1"/>
</dbReference>
<dbReference type="InterPro" id="IPR047057">
    <property type="entry name" value="MerR_fam"/>
</dbReference>
<dbReference type="CDD" id="cd04785">
    <property type="entry name" value="HTH_CadR-PbrR-like"/>
    <property type="match status" value="1"/>
</dbReference>